<feature type="region of interest" description="Disordered" evidence="4">
    <location>
        <begin position="90"/>
        <end position="124"/>
    </location>
</feature>
<comment type="subcellular location">
    <subcellularLocation>
        <location evidence="1">Cytoplasm</location>
        <location evidence="1">Cytoskeleton</location>
    </subcellularLocation>
</comment>
<dbReference type="SMART" id="SM00368">
    <property type="entry name" value="LRR_RI"/>
    <property type="match status" value="6"/>
</dbReference>
<dbReference type="InterPro" id="IPR052410">
    <property type="entry name" value="DRC5"/>
</dbReference>
<keyword evidence="3" id="KW-0206">Cytoskeleton</keyword>
<dbReference type="SUPFAM" id="SSF52047">
    <property type="entry name" value="RNI-like"/>
    <property type="match status" value="1"/>
</dbReference>
<dbReference type="Proteomes" id="UP001194580">
    <property type="component" value="Unassembled WGS sequence"/>
</dbReference>
<protein>
    <recommendedName>
        <fullName evidence="7">RNI-like protein</fullName>
    </recommendedName>
</protein>
<evidence type="ECO:0000256" key="1">
    <source>
        <dbReference type="ARBA" id="ARBA00004245"/>
    </source>
</evidence>
<name>A0AAD4DHJ5_9FUNG</name>
<dbReference type="PANTHER" id="PTHR24107:SF2">
    <property type="entry name" value="NLR FAMILY CARD DOMAIN CONTAINING 3"/>
    <property type="match status" value="1"/>
</dbReference>
<evidence type="ECO:0000313" key="6">
    <source>
        <dbReference type="Proteomes" id="UP001194580"/>
    </source>
</evidence>
<evidence type="ECO:0000256" key="2">
    <source>
        <dbReference type="ARBA" id="ARBA00022490"/>
    </source>
</evidence>
<accession>A0AAD4DHJ5</accession>
<dbReference type="PANTHER" id="PTHR24107">
    <property type="entry name" value="YNEIN REGULATORY COMPLEX SUBUNIT 5"/>
    <property type="match status" value="1"/>
</dbReference>
<evidence type="ECO:0000256" key="4">
    <source>
        <dbReference type="SAM" id="MobiDB-lite"/>
    </source>
</evidence>
<dbReference type="InterPro" id="IPR001611">
    <property type="entry name" value="Leu-rich_rpt"/>
</dbReference>
<dbReference type="Gene3D" id="1.25.40.10">
    <property type="entry name" value="Tetratricopeptide repeat domain"/>
    <property type="match status" value="1"/>
</dbReference>
<proteinExistence type="predicted"/>
<dbReference type="Gene3D" id="3.80.10.10">
    <property type="entry name" value="Ribonuclease Inhibitor"/>
    <property type="match status" value="2"/>
</dbReference>
<evidence type="ECO:0000313" key="5">
    <source>
        <dbReference type="EMBL" id="KAG0276698.1"/>
    </source>
</evidence>
<evidence type="ECO:0000256" key="3">
    <source>
        <dbReference type="ARBA" id="ARBA00023212"/>
    </source>
</evidence>
<dbReference type="EMBL" id="JAAAIL010000345">
    <property type="protein sequence ID" value="KAG0276698.1"/>
    <property type="molecule type" value="Genomic_DNA"/>
</dbReference>
<feature type="compositionally biased region" description="Pro residues" evidence="4">
    <location>
        <begin position="99"/>
        <end position="114"/>
    </location>
</feature>
<dbReference type="SUPFAM" id="SSF81901">
    <property type="entry name" value="HCP-like"/>
    <property type="match status" value="1"/>
</dbReference>
<reference evidence="5" key="1">
    <citation type="journal article" date="2020" name="Fungal Divers.">
        <title>Resolving the Mortierellaceae phylogeny through synthesis of multi-gene phylogenetics and phylogenomics.</title>
        <authorList>
            <person name="Vandepol N."/>
            <person name="Liber J."/>
            <person name="Desiro A."/>
            <person name="Na H."/>
            <person name="Kennedy M."/>
            <person name="Barry K."/>
            <person name="Grigoriev I.V."/>
            <person name="Miller A.N."/>
            <person name="O'Donnell K."/>
            <person name="Stajich J.E."/>
            <person name="Bonito G."/>
        </authorList>
    </citation>
    <scope>NUCLEOTIDE SEQUENCE</scope>
    <source>
        <strain evidence="5">NRRL 28262</strain>
    </source>
</reference>
<dbReference type="InterPro" id="IPR032675">
    <property type="entry name" value="LRR_dom_sf"/>
</dbReference>
<dbReference type="GO" id="GO:0005856">
    <property type="term" value="C:cytoskeleton"/>
    <property type="evidence" value="ECO:0007669"/>
    <property type="project" value="UniProtKB-SubCell"/>
</dbReference>
<sequence>MTYITTYLDPSAGMEVMFWRDIRAMFMDAVYVRHNSRTLDFLKDANGNTLVPLRVAALPRAVMEIVVDAPLNPPVAHALSRVVTPLTPRSAPPSAMYRRPPPATPHVVPRPPVLPGGQQTPRPTARSIMGRIVPHINLVQLQGKGEGDKNDFPKFLECYLKAVYKGHAYAQFAVGKLYSDGKNITHNSHFRGVAQDYAKAMKCEQDATKNTRTDSFSRQETLEEPDLRHLEVFIKSKEQDRALGNLYRIIIEEGYVKWVCINHYRLAYKGQDQQDFANAVAWSHGHYDPHFSRVTVRLESKFQAAGFFEALAKARRVDELAITFDWEGTKSDLETIGDILENAVPASNLQSTYTLQQALARYTNLPSMKMIHIGLPMDVFLELSHLQPKWIFSPPKLSFELVSRQGGIGRDELGKITHILKTGSTLTTLNLTGNSIKQNGAMDLSDALMFNSTLTTLDLSNNWIKENGAVALSEALKTNFTLTTLNLSYNSIRDSGAVALSGALNTNSTLTTLNLTGNTIGNKGTVALSEALKTNLTLTTLDLTYNWIKEEGAIALSEVLKTNSTLSTLDLTGNTIGNKGTILLKQQHLIALYM</sequence>
<keyword evidence="2" id="KW-0963">Cytoplasm</keyword>
<dbReference type="Pfam" id="PF13516">
    <property type="entry name" value="LRR_6"/>
    <property type="match status" value="6"/>
</dbReference>
<dbReference type="InterPro" id="IPR011990">
    <property type="entry name" value="TPR-like_helical_dom_sf"/>
</dbReference>
<evidence type="ECO:0008006" key="7">
    <source>
        <dbReference type="Google" id="ProtNLM"/>
    </source>
</evidence>
<keyword evidence="6" id="KW-1185">Reference proteome</keyword>
<gene>
    <name evidence="5" type="ORF">BGZ95_007162</name>
</gene>
<dbReference type="AlphaFoldDB" id="A0AAD4DHJ5"/>
<comment type="caution">
    <text evidence="5">The sequence shown here is derived from an EMBL/GenBank/DDBJ whole genome shotgun (WGS) entry which is preliminary data.</text>
</comment>
<organism evidence="5 6">
    <name type="scientific">Linnemannia exigua</name>
    <dbReference type="NCBI Taxonomy" id="604196"/>
    <lineage>
        <taxon>Eukaryota</taxon>
        <taxon>Fungi</taxon>
        <taxon>Fungi incertae sedis</taxon>
        <taxon>Mucoromycota</taxon>
        <taxon>Mortierellomycotina</taxon>
        <taxon>Mortierellomycetes</taxon>
        <taxon>Mortierellales</taxon>
        <taxon>Mortierellaceae</taxon>
        <taxon>Linnemannia</taxon>
    </lineage>
</organism>